<gene>
    <name evidence="2" type="ORF">CSSPJE1EN1_LOCUS1925</name>
</gene>
<evidence type="ECO:0000256" key="1">
    <source>
        <dbReference type="SAM" id="MobiDB-lite"/>
    </source>
</evidence>
<reference evidence="2 3" key="1">
    <citation type="submission" date="2024-02" db="EMBL/GenBank/DDBJ databases">
        <authorList>
            <consortium name="ELIXIR-Norway"/>
            <consortium name="Elixir Norway"/>
        </authorList>
    </citation>
    <scope>NUCLEOTIDE SEQUENCE [LARGE SCALE GENOMIC DNA]</scope>
</reference>
<evidence type="ECO:0000313" key="2">
    <source>
        <dbReference type="EMBL" id="CAK9256447.1"/>
    </source>
</evidence>
<name>A0ABP0VPR8_9BRYO</name>
<feature type="compositionally biased region" description="Polar residues" evidence="1">
    <location>
        <begin position="555"/>
        <end position="566"/>
    </location>
</feature>
<feature type="region of interest" description="Disordered" evidence="1">
    <location>
        <begin position="528"/>
        <end position="566"/>
    </location>
</feature>
<dbReference type="EMBL" id="OZ020096">
    <property type="protein sequence ID" value="CAK9256447.1"/>
    <property type="molecule type" value="Genomic_DNA"/>
</dbReference>
<protein>
    <recommendedName>
        <fullName evidence="4">TPX2 central domain-containing protein</fullName>
    </recommendedName>
</protein>
<dbReference type="PANTHER" id="PTHR37241">
    <property type="entry name" value="NEUROFILAMENT HEAVY PROTEIN"/>
    <property type="match status" value="1"/>
</dbReference>
<feature type="region of interest" description="Disordered" evidence="1">
    <location>
        <begin position="95"/>
        <end position="136"/>
    </location>
</feature>
<evidence type="ECO:0008006" key="4">
    <source>
        <dbReference type="Google" id="ProtNLM"/>
    </source>
</evidence>
<dbReference type="Proteomes" id="UP001497444">
    <property type="component" value="Chromosome 1"/>
</dbReference>
<feature type="compositionally biased region" description="Polar residues" evidence="1">
    <location>
        <begin position="109"/>
        <end position="126"/>
    </location>
</feature>
<accession>A0ABP0VPR8</accession>
<proteinExistence type="predicted"/>
<keyword evidence="3" id="KW-1185">Reference proteome</keyword>
<sequence>MMESFEVDCGGRRCRESFETDEFYESIEAPKFYDFTAPEEPIDPEAWFNGNPVSVSPLLTSKSLRNGTNMHNSPSNHPILVEKFSELALKSTSVMKKTWQPSENDDPNPVTSMARNSPVVTPSQPGKHSRRPPPPAVLLGHLPVSCATDMKAALPSSQPQTTSVVAGGKVKVVLGDGGSGILVDGKLVDQSCAKSSPLKKEIPSKGAGITVVKAQRSNHGEARSSPAALLRSASQEHSTLGTGATCKTPIKEPATSKVLEDCSEHKKLTAGNELTASPYSGHHCRSSRCAANDPNYNSPASIPRKKYLMARQGTPGCRALFGSVRANPEYQEAGKVQNHLQQMKYPSDINMSKDRVPNNDNLEEVLVAAAYPQCEQKEMDVQKTLDMEKLQLSKESEQPLSEHIVQVEMAAVNPLCDQKDMGPRKKSTNPRPFRLRTQERGVLKEIEFNKKMEEYLAAREGFLSAFQGLSVLEPRVVGKPPRQIAKDPSMQPRHHVFSAKRADPADKVPEDDGAMKNDKQTMIHAQKMPTFDHPFKPHRSTKKLTVPQEFKFQPMNGTRTCPLHSQ</sequence>
<dbReference type="PANTHER" id="PTHR37241:SF1">
    <property type="entry name" value="NEUROFILAMENT HEAVY PROTEIN"/>
    <property type="match status" value="1"/>
</dbReference>
<organism evidence="2 3">
    <name type="scientific">Sphagnum jensenii</name>
    <dbReference type="NCBI Taxonomy" id="128206"/>
    <lineage>
        <taxon>Eukaryota</taxon>
        <taxon>Viridiplantae</taxon>
        <taxon>Streptophyta</taxon>
        <taxon>Embryophyta</taxon>
        <taxon>Bryophyta</taxon>
        <taxon>Sphagnophytina</taxon>
        <taxon>Sphagnopsida</taxon>
        <taxon>Sphagnales</taxon>
        <taxon>Sphagnaceae</taxon>
        <taxon>Sphagnum</taxon>
    </lineage>
</organism>
<evidence type="ECO:0000313" key="3">
    <source>
        <dbReference type="Proteomes" id="UP001497444"/>
    </source>
</evidence>